<dbReference type="InterPro" id="IPR029021">
    <property type="entry name" value="Prot-tyrosine_phosphatase-like"/>
</dbReference>
<dbReference type="RefSeq" id="WP_165120091.1">
    <property type="nucleotide sequence ID" value="NZ_JAAKZG010000010.1"/>
</dbReference>
<dbReference type="PROSITE" id="PS00383">
    <property type="entry name" value="TYR_PHOSPHATASE_1"/>
    <property type="match status" value="1"/>
</dbReference>
<organism evidence="2 3">
    <name type="scientific">Mesorhizobium zhangyense</name>
    <dbReference type="NCBI Taxonomy" id="1776730"/>
    <lineage>
        <taxon>Bacteria</taxon>
        <taxon>Pseudomonadati</taxon>
        <taxon>Pseudomonadota</taxon>
        <taxon>Alphaproteobacteria</taxon>
        <taxon>Hyphomicrobiales</taxon>
        <taxon>Phyllobacteriaceae</taxon>
        <taxon>Mesorhizobium</taxon>
    </lineage>
</organism>
<feature type="domain" description="Tyrosine specific protein phosphatases" evidence="1">
    <location>
        <begin position="22"/>
        <end position="59"/>
    </location>
</feature>
<dbReference type="InterPro" id="IPR000387">
    <property type="entry name" value="Tyr_Pase_dom"/>
</dbReference>
<name>A0A7C9VE41_9HYPH</name>
<dbReference type="Proteomes" id="UP000481252">
    <property type="component" value="Unassembled WGS sequence"/>
</dbReference>
<sequence length="75" mass="7981">MCHHGALFDTAARYRDAIDQCREPIATVMTAIAEADEGIVLLHCSAGKDRTGSIAALLLSLAGSTKCHFPALARR</sequence>
<dbReference type="AlphaFoldDB" id="A0A7C9VE41"/>
<dbReference type="InterPro" id="IPR016130">
    <property type="entry name" value="Tyr_Pase_AS"/>
</dbReference>
<evidence type="ECO:0000313" key="2">
    <source>
        <dbReference type="EMBL" id="NGN43687.1"/>
    </source>
</evidence>
<evidence type="ECO:0000313" key="3">
    <source>
        <dbReference type="Proteomes" id="UP000481252"/>
    </source>
</evidence>
<protein>
    <submittedName>
        <fullName evidence="2">Tyrosine-protein phosphatase</fullName>
    </submittedName>
</protein>
<dbReference type="Gene3D" id="3.90.190.10">
    <property type="entry name" value="Protein tyrosine phosphatase superfamily"/>
    <property type="match status" value="1"/>
</dbReference>
<dbReference type="Pfam" id="PF13350">
    <property type="entry name" value="Y_phosphatase3"/>
    <property type="match status" value="1"/>
</dbReference>
<dbReference type="PROSITE" id="PS50056">
    <property type="entry name" value="TYR_PHOSPHATASE_2"/>
    <property type="match status" value="1"/>
</dbReference>
<proteinExistence type="predicted"/>
<gene>
    <name evidence="2" type="ORF">G6N74_21715</name>
</gene>
<dbReference type="InterPro" id="IPR026893">
    <property type="entry name" value="Tyr/Ser_Pase_IphP-type"/>
</dbReference>
<dbReference type="SUPFAM" id="SSF52799">
    <property type="entry name" value="(Phosphotyrosine protein) phosphatases II"/>
    <property type="match status" value="1"/>
</dbReference>
<dbReference type="EMBL" id="JAAKZG010000010">
    <property type="protein sequence ID" value="NGN43687.1"/>
    <property type="molecule type" value="Genomic_DNA"/>
</dbReference>
<accession>A0A7C9VE41</accession>
<dbReference type="GO" id="GO:0004721">
    <property type="term" value="F:phosphoprotein phosphatase activity"/>
    <property type="evidence" value="ECO:0007669"/>
    <property type="project" value="InterPro"/>
</dbReference>
<evidence type="ECO:0000259" key="1">
    <source>
        <dbReference type="PROSITE" id="PS50056"/>
    </source>
</evidence>
<keyword evidence="3" id="KW-1185">Reference proteome</keyword>
<reference evidence="2 3" key="1">
    <citation type="submission" date="2020-02" db="EMBL/GenBank/DDBJ databases">
        <title>Genome sequence of the type strain CGMCC 1.15528 of Mesorhizobium zhangyense.</title>
        <authorList>
            <person name="Gao J."/>
            <person name="Sun J."/>
        </authorList>
    </citation>
    <scope>NUCLEOTIDE SEQUENCE [LARGE SCALE GENOMIC DNA]</scope>
    <source>
        <strain evidence="2 3">CGMCC 1.15528</strain>
    </source>
</reference>
<comment type="caution">
    <text evidence="2">The sequence shown here is derived from an EMBL/GenBank/DDBJ whole genome shotgun (WGS) entry which is preliminary data.</text>
</comment>